<keyword evidence="3" id="KW-0805">Transcription regulation</keyword>
<dbReference type="PANTHER" id="PTHR13556:SF2">
    <property type="entry name" value="TRANSCRIPTIONAL ADAPTER 3"/>
    <property type="match status" value="1"/>
</dbReference>
<evidence type="ECO:0000256" key="6">
    <source>
        <dbReference type="SAM" id="MobiDB-lite"/>
    </source>
</evidence>
<evidence type="ECO:0000256" key="1">
    <source>
        <dbReference type="ARBA" id="ARBA00004123"/>
    </source>
</evidence>
<sequence length="521" mass="57919">MSAFNHNHSQNYSWSTKEVQRSVVLSQFISSFSDQPQQKQQQQPSANALKQLQLELEQISTRAAERAAQLELSQTQVIKGKPGHLTNSATAQPSKQTLSSAASRAASASLETTKTPNTDHPASKRVKSSQTQTQASRLASGSDSEQSLASGSQGKYFQTESTTDNSPLSSANAAAAGANPMGPPPVPPKMRHSSGTPVQDDFSRVKVSSQVPIQTFWASLEPYFRNITDDDIAFLASSSDSQESYVVPKLGKFYAQKWAEEEVSHFPDHMHNSKTKYTAKHLLSVDSRLKTAIPERSFAAADLIDSDLSLNAARLAPLTERIISALVAEKFVIQDPSNAQDEDSGGALDSNSDSRLEINHISTNGDTVSLEDRLKRELRYIGILDEEEINWDDRQDDEVCATLRALQRQLREQVKVNEMRKERLLSVANDHIGHQEYTQMVDELDKQIEQSYLKRHRLTKSRKRKSSSVKTVALSDNALNAMDKRRQVIDAIGHMFPPEMFDIPQQSIYEAVPENPDISIR</sequence>
<dbReference type="GO" id="GO:0005634">
    <property type="term" value="C:nucleus"/>
    <property type="evidence" value="ECO:0007669"/>
    <property type="project" value="UniProtKB-SubCell"/>
</dbReference>
<comment type="subcellular location">
    <subcellularLocation>
        <location evidence="1">Nucleus</location>
    </subcellularLocation>
</comment>
<dbReference type="GO" id="GO:0003713">
    <property type="term" value="F:transcription coactivator activity"/>
    <property type="evidence" value="ECO:0007669"/>
    <property type="project" value="TreeGrafter"/>
</dbReference>
<evidence type="ECO:0000256" key="2">
    <source>
        <dbReference type="ARBA" id="ARBA00005330"/>
    </source>
</evidence>
<dbReference type="EMBL" id="JANBOH010000262">
    <property type="protein sequence ID" value="KAJ1643380.1"/>
    <property type="molecule type" value="Genomic_DNA"/>
</dbReference>
<organism evidence="7 8">
    <name type="scientific">Coemansia asiatica</name>
    <dbReference type="NCBI Taxonomy" id="1052880"/>
    <lineage>
        <taxon>Eukaryota</taxon>
        <taxon>Fungi</taxon>
        <taxon>Fungi incertae sedis</taxon>
        <taxon>Zoopagomycota</taxon>
        <taxon>Kickxellomycotina</taxon>
        <taxon>Kickxellomycetes</taxon>
        <taxon>Kickxellales</taxon>
        <taxon>Kickxellaceae</taxon>
        <taxon>Coemansia</taxon>
    </lineage>
</organism>
<keyword evidence="4" id="KW-0804">Transcription</keyword>
<protein>
    <submittedName>
        <fullName evidence="7">Transcriptional regulator</fullName>
    </submittedName>
</protein>
<keyword evidence="5" id="KW-0539">Nucleus</keyword>
<dbReference type="InterPro" id="IPR019340">
    <property type="entry name" value="Histone_AcTrfase_su3"/>
</dbReference>
<accession>A0A9W7XHJ8</accession>
<evidence type="ECO:0000256" key="3">
    <source>
        <dbReference type="ARBA" id="ARBA00023015"/>
    </source>
</evidence>
<name>A0A9W7XHJ8_9FUNG</name>
<gene>
    <name evidence="7" type="primary">NGG1</name>
    <name evidence="7" type="ORF">LPJ64_004851</name>
</gene>
<feature type="compositionally biased region" description="Low complexity" evidence="6">
    <location>
        <begin position="171"/>
        <end position="180"/>
    </location>
</feature>
<feature type="region of interest" description="Disordered" evidence="6">
    <location>
        <begin position="79"/>
        <end position="200"/>
    </location>
</feature>
<dbReference type="AlphaFoldDB" id="A0A9W7XHJ8"/>
<evidence type="ECO:0000256" key="4">
    <source>
        <dbReference type="ARBA" id="ARBA00023163"/>
    </source>
</evidence>
<dbReference type="Pfam" id="PF10198">
    <property type="entry name" value="Ada3"/>
    <property type="match status" value="1"/>
</dbReference>
<comment type="caution">
    <text evidence="7">The sequence shown here is derived from an EMBL/GenBank/DDBJ whole genome shotgun (WGS) entry which is preliminary data.</text>
</comment>
<evidence type="ECO:0000313" key="7">
    <source>
        <dbReference type="EMBL" id="KAJ1643380.1"/>
    </source>
</evidence>
<feature type="compositionally biased region" description="Polar residues" evidence="6">
    <location>
        <begin position="128"/>
        <end position="170"/>
    </location>
</feature>
<feature type="compositionally biased region" description="Polar residues" evidence="6">
    <location>
        <begin position="85"/>
        <end position="98"/>
    </location>
</feature>
<evidence type="ECO:0000256" key="5">
    <source>
        <dbReference type="ARBA" id="ARBA00023242"/>
    </source>
</evidence>
<dbReference type="GO" id="GO:0000124">
    <property type="term" value="C:SAGA complex"/>
    <property type="evidence" value="ECO:0007669"/>
    <property type="project" value="TreeGrafter"/>
</dbReference>
<keyword evidence="8" id="KW-1185">Reference proteome</keyword>
<dbReference type="GO" id="GO:0006357">
    <property type="term" value="P:regulation of transcription by RNA polymerase II"/>
    <property type="evidence" value="ECO:0007669"/>
    <property type="project" value="TreeGrafter"/>
</dbReference>
<comment type="similarity">
    <text evidence="2">Belongs to the NGG1 family.</text>
</comment>
<feature type="compositionally biased region" description="Polar residues" evidence="6">
    <location>
        <begin position="110"/>
        <end position="120"/>
    </location>
</feature>
<proteinExistence type="inferred from homology"/>
<reference evidence="7" key="1">
    <citation type="submission" date="2022-07" db="EMBL/GenBank/DDBJ databases">
        <title>Phylogenomic reconstructions and comparative analyses of Kickxellomycotina fungi.</title>
        <authorList>
            <person name="Reynolds N.K."/>
            <person name="Stajich J.E."/>
            <person name="Barry K."/>
            <person name="Grigoriev I.V."/>
            <person name="Crous P."/>
            <person name="Smith M.E."/>
        </authorList>
    </citation>
    <scope>NUCLEOTIDE SEQUENCE</scope>
    <source>
        <strain evidence="7">NBRC 105413</strain>
    </source>
</reference>
<dbReference type="Proteomes" id="UP001145021">
    <property type="component" value="Unassembled WGS sequence"/>
</dbReference>
<dbReference type="PANTHER" id="PTHR13556">
    <property type="entry name" value="TRANSCRIPTIONAL ADAPTER 3-RELATED"/>
    <property type="match status" value="1"/>
</dbReference>
<feature type="compositionally biased region" description="Low complexity" evidence="6">
    <location>
        <begin position="99"/>
        <end position="109"/>
    </location>
</feature>
<evidence type="ECO:0000313" key="8">
    <source>
        <dbReference type="Proteomes" id="UP001145021"/>
    </source>
</evidence>